<reference evidence="8" key="1">
    <citation type="submission" date="2014-08" db="EMBL/GenBank/DDBJ databases">
        <title>Draft genome sequences of Sphingobium herbicidovorans.</title>
        <authorList>
            <person name="Gan H.M."/>
            <person name="Gan H.Y."/>
            <person name="Savka M.A."/>
        </authorList>
    </citation>
    <scope>NUCLEOTIDE SEQUENCE [LARGE SCALE GENOMIC DNA]</scope>
    <source>
        <strain evidence="8">NBRC 16415</strain>
    </source>
</reference>
<feature type="region of interest" description="Disordered" evidence="5">
    <location>
        <begin position="42"/>
        <end position="66"/>
    </location>
</feature>
<evidence type="ECO:0000256" key="1">
    <source>
        <dbReference type="ARBA" id="ARBA00022723"/>
    </source>
</evidence>
<dbReference type="Pfam" id="PF21173">
    <property type="entry name" value="DksA-like_N"/>
    <property type="match status" value="1"/>
</dbReference>
<dbReference type="Proteomes" id="UP000024284">
    <property type="component" value="Unassembled WGS sequence"/>
</dbReference>
<dbReference type="EMBL" id="JFZA02000045">
    <property type="protein sequence ID" value="KFG88994.1"/>
    <property type="molecule type" value="Genomic_DNA"/>
</dbReference>
<gene>
    <name evidence="8" type="ORF">BV98_003394</name>
</gene>
<keyword evidence="3" id="KW-0862">Zinc</keyword>
<dbReference type="SUPFAM" id="SSF57716">
    <property type="entry name" value="Glucocorticoid receptor-like (DNA-binding domain)"/>
    <property type="match status" value="1"/>
</dbReference>
<sequence length="128" mass="13770">MAPRCAFDSLFRQDGDGRIAVIDPNSAKSRLEAQLAELERRQKSVADDLSEPLNPDSSEQAVEKEDDASLEAQAALIAREIASVQRALSRIENGTYGECVRCGGAITPQRLEVRPEAALCIACAQKAG</sequence>
<dbReference type="eggNOG" id="COG1734">
    <property type="taxonomic scope" value="Bacteria"/>
</dbReference>
<dbReference type="PATRIC" id="fig|1219045.3.peg.3454"/>
<evidence type="ECO:0000313" key="8">
    <source>
        <dbReference type="EMBL" id="KFG88994.1"/>
    </source>
</evidence>
<dbReference type="AlphaFoldDB" id="A0A086P6H6"/>
<evidence type="ECO:0000256" key="4">
    <source>
        <dbReference type="PROSITE-ProRule" id="PRU00510"/>
    </source>
</evidence>
<name>A0A086P6H6_SPHHM</name>
<feature type="domain" description="Zinc finger DksA/TraR C4-type" evidence="6">
    <location>
        <begin position="94"/>
        <end position="126"/>
    </location>
</feature>
<dbReference type="PROSITE" id="PS51128">
    <property type="entry name" value="ZF_DKSA_2"/>
    <property type="match status" value="1"/>
</dbReference>
<evidence type="ECO:0000256" key="5">
    <source>
        <dbReference type="SAM" id="MobiDB-lite"/>
    </source>
</evidence>
<organism evidence="8 9">
    <name type="scientific">Sphingobium herbicidovorans (strain ATCC 700291 / DSM 11019 / CCUG 56400 / KCTC 2939 / LMG 18315 / NBRC 16415 / MH)</name>
    <name type="common">Sphingomonas herbicidovorans</name>
    <dbReference type="NCBI Taxonomy" id="1219045"/>
    <lineage>
        <taxon>Bacteria</taxon>
        <taxon>Pseudomonadati</taxon>
        <taxon>Pseudomonadota</taxon>
        <taxon>Alphaproteobacteria</taxon>
        <taxon>Sphingomonadales</taxon>
        <taxon>Sphingomonadaceae</taxon>
        <taxon>Sphingobium</taxon>
    </lineage>
</organism>
<accession>A0A086P6H6</accession>
<proteinExistence type="predicted"/>
<keyword evidence="1" id="KW-0479">Metal-binding</keyword>
<dbReference type="SUPFAM" id="SSF109635">
    <property type="entry name" value="DnaK suppressor protein DksA, alpha-hairpin domain"/>
    <property type="match status" value="1"/>
</dbReference>
<keyword evidence="9" id="KW-1185">Reference proteome</keyword>
<evidence type="ECO:0000256" key="3">
    <source>
        <dbReference type="ARBA" id="ARBA00022833"/>
    </source>
</evidence>
<evidence type="ECO:0000259" key="7">
    <source>
        <dbReference type="Pfam" id="PF21173"/>
    </source>
</evidence>
<evidence type="ECO:0000313" key="9">
    <source>
        <dbReference type="Proteomes" id="UP000024284"/>
    </source>
</evidence>
<feature type="zinc finger region" description="dksA C4-type" evidence="4">
    <location>
        <begin position="99"/>
        <end position="123"/>
    </location>
</feature>
<dbReference type="InterPro" id="IPR000962">
    <property type="entry name" value="Znf_DskA_TraR"/>
</dbReference>
<comment type="caution">
    <text evidence="8">The sequence shown here is derived from an EMBL/GenBank/DDBJ whole genome shotgun (WGS) entry which is preliminary data.</text>
</comment>
<dbReference type="PANTHER" id="PTHR33823">
    <property type="entry name" value="RNA POLYMERASE-BINDING TRANSCRIPTION FACTOR DKSA-RELATED"/>
    <property type="match status" value="1"/>
</dbReference>
<dbReference type="InterPro" id="IPR037187">
    <property type="entry name" value="DnaK_N"/>
</dbReference>
<dbReference type="Gene3D" id="1.20.120.910">
    <property type="entry name" value="DksA, coiled-coil domain"/>
    <property type="match status" value="1"/>
</dbReference>
<protein>
    <submittedName>
        <fullName evidence="8">DnaK suppressor protein</fullName>
    </submittedName>
</protein>
<evidence type="ECO:0000256" key="2">
    <source>
        <dbReference type="ARBA" id="ARBA00022771"/>
    </source>
</evidence>
<evidence type="ECO:0000259" key="6">
    <source>
        <dbReference type="Pfam" id="PF01258"/>
    </source>
</evidence>
<dbReference type="InterPro" id="IPR048487">
    <property type="entry name" value="DksA-like_N"/>
</dbReference>
<dbReference type="PANTHER" id="PTHR33823:SF4">
    <property type="entry name" value="GENERAL STRESS PROTEIN 16O"/>
    <property type="match status" value="1"/>
</dbReference>
<dbReference type="Pfam" id="PF01258">
    <property type="entry name" value="zf-dskA_traR"/>
    <property type="match status" value="1"/>
</dbReference>
<dbReference type="GO" id="GO:0008270">
    <property type="term" value="F:zinc ion binding"/>
    <property type="evidence" value="ECO:0007669"/>
    <property type="project" value="UniProtKB-KW"/>
</dbReference>
<dbReference type="STRING" id="76947.GCA_002080435_03188"/>
<feature type="domain" description="DnaK suppressor protein-like N-terminal" evidence="7">
    <location>
        <begin position="29"/>
        <end position="91"/>
    </location>
</feature>
<keyword evidence="2" id="KW-0863">Zinc-finger</keyword>